<dbReference type="PROSITE" id="PS00647">
    <property type="entry name" value="THYMID_PHOSPHORYLASE"/>
    <property type="match status" value="1"/>
</dbReference>
<proteinExistence type="inferred from homology"/>
<dbReference type="OrthoDB" id="9763887at2"/>
<dbReference type="Pfam" id="PF00591">
    <property type="entry name" value="Glycos_transf_3"/>
    <property type="match status" value="1"/>
</dbReference>
<dbReference type="InterPro" id="IPR017872">
    <property type="entry name" value="Pyrmidine_PPase_CS"/>
</dbReference>
<dbReference type="PANTHER" id="PTHR10515:SF0">
    <property type="entry name" value="THYMIDINE PHOSPHORYLASE"/>
    <property type="match status" value="1"/>
</dbReference>
<dbReference type="InterPro" id="IPR036566">
    <property type="entry name" value="PYNP-like_C_sf"/>
</dbReference>
<dbReference type="NCBIfam" id="NF004490">
    <property type="entry name" value="PRK05820.1"/>
    <property type="match status" value="1"/>
</dbReference>
<dbReference type="Pfam" id="PF02885">
    <property type="entry name" value="Glycos_trans_3N"/>
    <property type="match status" value="1"/>
</dbReference>
<dbReference type="InterPro" id="IPR035902">
    <property type="entry name" value="Nuc_phospho_transferase"/>
</dbReference>
<comment type="similarity">
    <text evidence="1">Belongs to the thymidine/pyrimidine-nucleoside phosphorylase family.</text>
</comment>
<dbReference type="InterPro" id="IPR000312">
    <property type="entry name" value="Glycosyl_Trfase_fam3"/>
</dbReference>
<keyword evidence="12" id="KW-1185">Reference proteome</keyword>
<comment type="catalytic activity">
    <reaction evidence="6">
        <text>thymidine + phosphate = 2-deoxy-alpha-D-ribose 1-phosphate + thymine</text>
        <dbReference type="Rhea" id="RHEA:16037"/>
        <dbReference type="ChEBI" id="CHEBI:17748"/>
        <dbReference type="ChEBI" id="CHEBI:17821"/>
        <dbReference type="ChEBI" id="CHEBI:43474"/>
        <dbReference type="ChEBI" id="CHEBI:57259"/>
        <dbReference type="EC" id="2.4.2.4"/>
    </reaction>
</comment>
<reference evidence="11 12" key="1">
    <citation type="submission" date="2018-03" db="EMBL/GenBank/DDBJ databases">
        <title>Novel Streptomyces sp. from soil.</title>
        <authorList>
            <person name="Tan G.Y.A."/>
            <person name="Lee Z.Y."/>
        </authorList>
    </citation>
    <scope>NUCLEOTIDE SEQUENCE [LARGE SCALE GENOMIC DNA]</scope>
    <source>
        <strain evidence="11 12">ST5x</strain>
    </source>
</reference>
<comment type="function">
    <text evidence="7">The enzymes which catalyze the reversible phosphorolysis of pyrimidine nucleosides are involved in the degradation of these compounds and in their utilization as carbon and energy sources, or in the rescue of pyrimidine bases for nucleotide synthesis.</text>
</comment>
<dbReference type="SMART" id="SM00941">
    <property type="entry name" value="PYNP_C"/>
    <property type="match status" value="1"/>
</dbReference>
<evidence type="ECO:0000256" key="8">
    <source>
        <dbReference type="ARBA" id="ARBA00073594"/>
    </source>
</evidence>
<comment type="subunit">
    <text evidence="2">Homodimer.</text>
</comment>
<name>A0A2S9PRA7_9ACTN</name>
<gene>
    <name evidence="11" type="ORF">C6N75_22910</name>
</gene>
<dbReference type="Gene3D" id="3.40.1030.10">
    <property type="entry name" value="Nucleoside phosphorylase/phosphoribosyltransferase catalytic domain"/>
    <property type="match status" value="1"/>
</dbReference>
<dbReference type="GO" id="GO:0005829">
    <property type="term" value="C:cytosol"/>
    <property type="evidence" value="ECO:0007669"/>
    <property type="project" value="TreeGrafter"/>
</dbReference>
<evidence type="ECO:0000256" key="2">
    <source>
        <dbReference type="ARBA" id="ARBA00011738"/>
    </source>
</evidence>
<dbReference type="EC" id="2.4.2.4" evidence="3"/>
<evidence type="ECO:0000256" key="3">
    <source>
        <dbReference type="ARBA" id="ARBA00011892"/>
    </source>
</evidence>
<dbReference type="InterPro" id="IPR000053">
    <property type="entry name" value="Thymidine/pyrmidine_PPase"/>
</dbReference>
<dbReference type="FunFam" id="1.20.970.10:FF:000004">
    <property type="entry name" value="Thymidine phosphorylase"/>
    <property type="match status" value="1"/>
</dbReference>
<evidence type="ECO:0000259" key="10">
    <source>
        <dbReference type="SMART" id="SM00941"/>
    </source>
</evidence>
<sequence length="425" mass="44094">MDAISVIRTKRDRGELSPEQIDWVIDAYTRGEVADEQMSSLAMAILLNGMNRTEIARWTAAMIASGERMDFSSLSRPTADKHSTGGVGDKITLPLAPLVAACGAAVPQLSGRGLGHTGGTLDKLESIPGWRALLSNEEMLHVLDTTGAVICAAGDGLAPADKKLYALRDVTGTVEAIPLIASSIMSKKIAEGTGSLVLDVKVGSGAFMKTIEDARELASTMVALGTDSGVRTVALLTDMSTPLGLTAGNALEVRESVEVLAGGGPADVVELTVALAREMLDAAGIKDADPAKALADGTAMDVWRRMIAAQGGDPDATLPVAREQHVLTAPASGVLTRLDAYAVGVAAWRLGAGRARKEDPVQAGAGIELHAKPGDTVTAGQPLLTLHTDTPEKFAYAQQSLDSAWDIAPAGTAHESTPIVLDRIA</sequence>
<dbReference type="InterPro" id="IPR018090">
    <property type="entry name" value="Pyrmidine_PPas_bac/euk"/>
</dbReference>
<feature type="domain" description="Pyrimidine nucleoside phosphorylase C-terminal" evidence="10">
    <location>
        <begin position="334"/>
        <end position="408"/>
    </location>
</feature>
<evidence type="ECO:0000313" key="12">
    <source>
        <dbReference type="Proteomes" id="UP000239322"/>
    </source>
</evidence>
<evidence type="ECO:0000256" key="7">
    <source>
        <dbReference type="ARBA" id="ARBA00056338"/>
    </source>
</evidence>
<keyword evidence="4" id="KW-0328">Glycosyltransferase</keyword>
<dbReference type="InterPro" id="IPR036320">
    <property type="entry name" value="Glycosyl_Trfase_fam3_N_dom_sf"/>
</dbReference>
<dbReference type="InterPro" id="IPR013102">
    <property type="entry name" value="PYNP_C"/>
</dbReference>
<dbReference type="GO" id="GO:0006213">
    <property type="term" value="P:pyrimidine nucleoside metabolic process"/>
    <property type="evidence" value="ECO:0007669"/>
    <property type="project" value="InterPro"/>
</dbReference>
<evidence type="ECO:0000256" key="9">
    <source>
        <dbReference type="ARBA" id="ARBA00078884"/>
    </source>
</evidence>
<dbReference type="GO" id="GO:0006206">
    <property type="term" value="P:pyrimidine nucleobase metabolic process"/>
    <property type="evidence" value="ECO:0007669"/>
    <property type="project" value="InterPro"/>
</dbReference>
<dbReference type="PIRSF" id="PIRSF000478">
    <property type="entry name" value="TP_PyNP"/>
    <property type="match status" value="1"/>
</dbReference>
<dbReference type="NCBIfam" id="TIGR02644">
    <property type="entry name" value="Y_phosphoryl"/>
    <property type="match status" value="1"/>
</dbReference>
<dbReference type="Gene3D" id="3.90.1170.30">
    <property type="entry name" value="Pyrimidine nucleoside phosphorylase-like, C-terminal domain"/>
    <property type="match status" value="1"/>
</dbReference>
<dbReference type="InterPro" id="IPR017459">
    <property type="entry name" value="Glycosyl_Trfase_fam3_N_dom"/>
</dbReference>
<evidence type="ECO:0000256" key="4">
    <source>
        <dbReference type="ARBA" id="ARBA00022676"/>
    </source>
</evidence>
<accession>A0A2S9PRA7</accession>
<evidence type="ECO:0000313" key="11">
    <source>
        <dbReference type="EMBL" id="PRH76950.1"/>
    </source>
</evidence>
<comment type="caution">
    <text evidence="11">The sequence shown here is derived from an EMBL/GenBank/DDBJ whole genome shotgun (WGS) entry which is preliminary data.</text>
</comment>
<dbReference type="RefSeq" id="WP_105870790.1">
    <property type="nucleotide sequence ID" value="NZ_PVLV01000400.1"/>
</dbReference>
<dbReference type="SUPFAM" id="SSF54680">
    <property type="entry name" value="Pyrimidine nucleoside phosphorylase C-terminal domain"/>
    <property type="match status" value="1"/>
</dbReference>
<evidence type="ECO:0000256" key="5">
    <source>
        <dbReference type="ARBA" id="ARBA00022679"/>
    </source>
</evidence>
<evidence type="ECO:0000256" key="6">
    <source>
        <dbReference type="ARBA" id="ARBA00048550"/>
    </source>
</evidence>
<protein>
    <recommendedName>
        <fullName evidence="8">Thymidine phosphorylase</fullName>
        <ecNumber evidence="3">2.4.2.4</ecNumber>
    </recommendedName>
    <alternativeName>
        <fullName evidence="9">TdRPase</fullName>
    </alternativeName>
</protein>
<dbReference type="Gene3D" id="1.20.970.10">
    <property type="entry name" value="Transferase, Pyrimidine Nucleoside Phosphorylase, Chain C"/>
    <property type="match status" value="1"/>
</dbReference>
<dbReference type="PANTHER" id="PTHR10515">
    <property type="entry name" value="THYMIDINE PHOSPHORYLASE"/>
    <property type="match status" value="1"/>
</dbReference>
<dbReference type="GO" id="GO:0004645">
    <property type="term" value="F:1,4-alpha-oligoglucan phosphorylase activity"/>
    <property type="evidence" value="ECO:0007669"/>
    <property type="project" value="InterPro"/>
</dbReference>
<evidence type="ECO:0000256" key="1">
    <source>
        <dbReference type="ARBA" id="ARBA00006915"/>
    </source>
</evidence>
<dbReference type="SUPFAM" id="SSF47648">
    <property type="entry name" value="Nucleoside phosphorylase/phosphoribosyltransferase N-terminal domain"/>
    <property type="match status" value="1"/>
</dbReference>
<dbReference type="AlphaFoldDB" id="A0A2S9PRA7"/>
<dbReference type="SUPFAM" id="SSF52418">
    <property type="entry name" value="Nucleoside phosphorylase/phosphoribosyltransferase catalytic domain"/>
    <property type="match status" value="1"/>
</dbReference>
<dbReference type="FunFam" id="3.90.1170.30:FF:000005">
    <property type="entry name" value="Thymidine phosphorylase"/>
    <property type="match status" value="1"/>
</dbReference>
<dbReference type="Pfam" id="PF07831">
    <property type="entry name" value="PYNP_C"/>
    <property type="match status" value="1"/>
</dbReference>
<dbReference type="EMBL" id="PVLV01000400">
    <property type="protein sequence ID" value="PRH76950.1"/>
    <property type="molecule type" value="Genomic_DNA"/>
</dbReference>
<dbReference type="Proteomes" id="UP000239322">
    <property type="component" value="Unassembled WGS sequence"/>
</dbReference>
<dbReference type="GO" id="GO:0009032">
    <property type="term" value="F:thymidine phosphorylase activity"/>
    <property type="evidence" value="ECO:0007669"/>
    <property type="project" value="UniProtKB-EC"/>
</dbReference>
<dbReference type="FunFam" id="3.40.1030.10:FF:000001">
    <property type="entry name" value="Thymidine phosphorylase"/>
    <property type="match status" value="1"/>
</dbReference>
<organism evidence="11 12">
    <name type="scientific">Streptomyces solincola</name>
    <dbReference type="NCBI Taxonomy" id="2100817"/>
    <lineage>
        <taxon>Bacteria</taxon>
        <taxon>Bacillati</taxon>
        <taxon>Actinomycetota</taxon>
        <taxon>Actinomycetes</taxon>
        <taxon>Kitasatosporales</taxon>
        <taxon>Streptomycetaceae</taxon>
        <taxon>Streptomyces</taxon>
    </lineage>
</organism>
<keyword evidence="5" id="KW-0808">Transferase</keyword>